<dbReference type="GO" id="GO:0005634">
    <property type="term" value="C:nucleus"/>
    <property type="evidence" value="ECO:0007669"/>
    <property type="project" value="UniProtKB-SubCell"/>
</dbReference>
<dbReference type="InterPro" id="IPR027417">
    <property type="entry name" value="P-loop_NTPase"/>
</dbReference>
<evidence type="ECO:0000256" key="12">
    <source>
        <dbReference type="ARBA" id="ARBA00023014"/>
    </source>
</evidence>
<evidence type="ECO:0000256" key="6">
    <source>
        <dbReference type="ARBA" id="ARBA00022741"/>
    </source>
</evidence>
<dbReference type="AlphaFoldDB" id="A0A1V9XHB9"/>
<evidence type="ECO:0000256" key="4">
    <source>
        <dbReference type="ARBA" id="ARBA00022485"/>
    </source>
</evidence>
<evidence type="ECO:0000256" key="11">
    <source>
        <dbReference type="ARBA" id="ARBA00023004"/>
    </source>
</evidence>
<protein>
    <recommendedName>
        <fullName evidence="16">DNA 5'-3' helicase</fullName>
        <ecNumber evidence="16">5.6.2.3</ecNumber>
    </recommendedName>
    <alternativeName>
        <fullName evidence="18">DNA 5'-3' helicase FANCJ</fullName>
    </alternativeName>
</protein>
<reference evidence="21 22" key="1">
    <citation type="journal article" date="2017" name="Gigascience">
        <title>Draft genome of the honey bee ectoparasitic mite, Tropilaelaps mercedesae, is shaped by the parasitic life history.</title>
        <authorList>
            <person name="Dong X."/>
            <person name="Armstrong S.D."/>
            <person name="Xia D."/>
            <person name="Makepeace B.L."/>
            <person name="Darby A.C."/>
            <person name="Kadowaki T."/>
        </authorList>
    </citation>
    <scope>NUCLEOTIDE SEQUENCE [LARGE SCALE GENOMIC DNA]</scope>
    <source>
        <strain evidence="21">Wuxi-XJTLU</strain>
    </source>
</reference>
<dbReference type="GO" id="GO:0016818">
    <property type="term" value="F:hydrolase activity, acting on acid anhydrides, in phosphorus-containing anhydrides"/>
    <property type="evidence" value="ECO:0007669"/>
    <property type="project" value="InterPro"/>
</dbReference>
<dbReference type="Pfam" id="PF06733">
    <property type="entry name" value="DEAD_2"/>
    <property type="match status" value="1"/>
</dbReference>
<dbReference type="GO" id="GO:0051539">
    <property type="term" value="F:4 iron, 4 sulfur cluster binding"/>
    <property type="evidence" value="ECO:0007669"/>
    <property type="project" value="UniProtKB-KW"/>
</dbReference>
<keyword evidence="6" id="KW-0547">Nucleotide-binding</keyword>
<dbReference type="CDD" id="cd18788">
    <property type="entry name" value="SF2_C_XPD"/>
    <property type="match status" value="1"/>
</dbReference>
<dbReference type="InterPro" id="IPR006554">
    <property type="entry name" value="Helicase-like_DEXD_c2"/>
</dbReference>
<dbReference type="InterPro" id="IPR013020">
    <property type="entry name" value="Rad3/Chl1-like"/>
</dbReference>
<keyword evidence="13" id="KW-0234">DNA repair</keyword>
<evidence type="ECO:0000313" key="22">
    <source>
        <dbReference type="Proteomes" id="UP000192247"/>
    </source>
</evidence>
<evidence type="ECO:0000313" key="21">
    <source>
        <dbReference type="EMBL" id="OQR72821.1"/>
    </source>
</evidence>
<dbReference type="SUPFAM" id="SSF52540">
    <property type="entry name" value="P-loop containing nucleoside triphosphate hydrolases"/>
    <property type="match status" value="2"/>
</dbReference>
<keyword evidence="8" id="KW-0378">Hydrolase</keyword>
<dbReference type="PANTHER" id="PTHR11472:SF47">
    <property type="entry name" value="FANCONI ANEMIA GROUP J PROTEIN"/>
    <property type="match status" value="1"/>
</dbReference>
<accession>A0A1V9XHB9</accession>
<dbReference type="GO" id="GO:1990918">
    <property type="term" value="P:double-strand break repair involved in meiotic recombination"/>
    <property type="evidence" value="ECO:0007669"/>
    <property type="project" value="TreeGrafter"/>
</dbReference>
<dbReference type="FunFam" id="3.40.50.300:FF:000731">
    <property type="entry name" value="Fanconi anemia group J protein homolog"/>
    <property type="match status" value="1"/>
</dbReference>
<dbReference type="InterPro" id="IPR010614">
    <property type="entry name" value="RAD3-like_helicase_DEAD"/>
</dbReference>
<keyword evidence="22" id="KW-1185">Reference proteome</keyword>
<dbReference type="GO" id="GO:0005524">
    <property type="term" value="F:ATP binding"/>
    <property type="evidence" value="ECO:0007669"/>
    <property type="project" value="UniProtKB-KW"/>
</dbReference>
<dbReference type="Gene3D" id="3.40.50.300">
    <property type="entry name" value="P-loop containing nucleotide triphosphate hydrolases"/>
    <property type="match status" value="3"/>
</dbReference>
<feature type="region of interest" description="Disordered" evidence="19">
    <location>
        <begin position="867"/>
        <end position="887"/>
    </location>
</feature>
<dbReference type="InParanoid" id="A0A1V9XHB9"/>
<dbReference type="GO" id="GO:0043139">
    <property type="term" value="F:5'-3' DNA helicase activity"/>
    <property type="evidence" value="ECO:0007669"/>
    <property type="project" value="UniProtKB-EC"/>
</dbReference>
<name>A0A1V9XHB9_9ACAR</name>
<dbReference type="Proteomes" id="UP000192247">
    <property type="component" value="Unassembled WGS sequence"/>
</dbReference>
<evidence type="ECO:0000256" key="16">
    <source>
        <dbReference type="ARBA" id="ARBA00044969"/>
    </source>
</evidence>
<sequence>MKRYTHPLAGIQVSFPYENPYPQQRVIMSRLITALKQQKNCLIESPTGTGKSLALLCGALSFIEEQKRLRENMEAKILKTQNLSSPDYFSMKDTPSLNDEPVSAGQENKKLKSVLNIYDDLGRQQERLCAVRIQSNSGKKSPLSAISGSTGEIETKHEEQAVDGELERLPHVPKIFYGTRTHRQVSQVVAEFNRTGYKRMRMTILASRDRMCINKRVVQTVRGQTGGTSVDDECRALMKLARKGQGCILYSKLQKAPCSMYPAMVNQGSGGAWDIEDLKELGQTHTLCPYYWSVQLAKTADITFCPYNYILDPIVRKAMEIDLAGNIVILDEAHNVEDVCRDVMGLELKLSDLQYIENFIEMLMWRNKETYAITQILPSVRSLRYWMAKEGSEVTLTEPRAFNHEKLCDVLEMAQLGPVSWPRTQSIIEKFLSQVADKDDVLVNQELDARCRSVFSAVANTLEHLYKRDMAYTACFRAAISKKIIHDFNNKKSNATPEVLLSIYCLNPAVGFVDIKDKLHSLVVASGTLSPMKSFKCELDMPFPISVSLNHVIAPSQMFARIATRGPNKRELKCDYTNNSLFTLQDDIGQALVRICSKIPNGVLCFFSSYSAMKTMCGRWESTGIWSELEQLKHVFIEGQSSFPEMMQEYFEKSLSSRGALLMAVCRGKVSEGEDFPDNFARAVVVIGLPFPNYKDVTIKDKMAFNDRRQQLGEQVMSGRDWYAAQALRALNQALGRCIRHSADWGAILILESRMSFNPRYKEMLSRWIRDRISNINNFDSLDSCLGEFIQERKTENGMNDKYDSKEPKGRTAREIAKLQGGSGLRSLEVFNQRDPVGSLRSVKTSTKRPHKTFPIFLAPSKKCLPEASSASPRVNPDPPSSLPYSDRDVKAKIASEDASFSNVIENSPVKCSVSASTSTANLSITHSSDSNNPKQLIKPGTSTMHDVIKSKLEDDGDLSDLFSD</sequence>
<evidence type="ECO:0000256" key="1">
    <source>
        <dbReference type="ARBA" id="ARBA00001966"/>
    </source>
</evidence>
<comment type="catalytic activity">
    <reaction evidence="17">
        <text>ATP + H2O = ADP + phosphate + H(+)</text>
        <dbReference type="Rhea" id="RHEA:13065"/>
        <dbReference type="ChEBI" id="CHEBI:15377"/>
        <dbReference type="ChEBI" id="CHEBI:15378"/>
        <dbReference type="ChEBI" id="CHEBI:30616"/>
        <dbReference type="ChEBI" id="CHEBI:43474"/>
        <dbReference type="ChEBI" id="CHEBI:456216"/>
        <dbReference type="EC" id="5.6.2.3"/>
    </reaction>
</comment>
<evidence type="ECO:0000256" key="3">
    <source>
        <dbReference type="ARBA" id="ARBA00008792"/>
    </source>
</evidence>
<comment type="cofactor">
    <cofactor evidence="1">
        <name>[4Fe-4S] cluster</name>
        <dbReference type="ChEBI" id="CHEBI:49883"/>
    </cofactor>
</comment>
<evidence type="ECO:0000256" key="8">
    <source>
        <dbReference type="ARBA" id="ARBA00022801"/>
    </source>
</evidence>
<keyword evidence="7" id="KW-0227">DNA damage</keyword>
<keyword evidence="15" id="KW-0539">Nucleus</keyword>
<dbReference type="Pfam" id="PF13307">
    <property type="entry name" value="Helicase_C_2"/>
    <property type="match status" value="1"/>
</dbReference>
<gene>
    <name evidence="21" type="ORF">BIW11_10137</name>
</gene>
<dbReference type="EC" id="5.6.2.3" evidence="16"/>
<dbReference type="STRING" id="418985.A0A1V9XHB9"/>
<evidence type="ECO:0000256" key="14">
    <source>
        <dbReference type="ARBA" id="ARBA00023235"/>
    </source>
</evidence>
<dbReference type="EMBL" id="MNPL01010996">
    <property type="protein sequence ID" value="OQR72821.1"/>
    <property type="molecule type" value="Genomic_DNA"/>
</dbReference>
<dbReference type="SMART" id="SM00488">
    <property type="entry name" value="DEXDc2"/>
    <property type="match status" value="1"/>
</dbReference>
<evidence type="ECO:0000256" key="19">
    <source>
        <dbReference type="SAM" id="MobiDB-lite"/>
    </source>
</evidence>
<evidence type="ECO:0000256" key="7">
    <source>
        <dbReference type="ARBA" id="ARBA00022763"/>
    </source>
</evidence>
<evidence type="ECO:0000256" key="13">
    <source>
        <dbReference type="ARBA" id="ARBA00023204"/>
    </source>
</evidence>
<dbReference type="InterPro" id="IPR045028">
    <property type="entry name" value="DinG/Rad3-like"/>
</dbReference>
<keyword evidence="11" id="KW-0408">Iron</keyword>
<keyword evidence="4" id="KW-0004">4Fe-4S</keyword>
<keyword evidence="12" id="KW-0411">Iron-sulfur</keyword>
<dbReference type="SMART" id="SM00491">
    <property type="entry name" value="HELICc2"/>
    <property type="match status" value="1"/>
</dbReference>
<evidence type="ECO:0000256" key="10">
    <source>
        <dbReference type="ARBA" id="ARBA00022840"/>
    </source>
</evidence>
<comment type="caution">
    <text evidence="21">The sequence shown here is derived from an EMBL/GenBank/DDBJ whole genome shotgun (WGS) entry which is preliminary data.</text>
</comment>
<organism evidence="21 22">
    <name type="scientific">Tropilaelaps mercedesae</name>
    <dbReference type="NCBI Taxonomy" id="418985"/>
    <lineage>
        <taxon>Eukaryota</taxon>
        <taxon>Metazoa</taxon>
        <taxon>Ecdysozoa</taxon>
        <taxon>Arthropoda</taxon>
        <taxon>Chelicerata</taxon>
        <taxon>Arachnida</taxon>
        <taxon>Acari</taxon>
        <taxon>Parasitiformes</taxon>
        <taxon>Mesostigmata</taxon>
        <taxon>Gamasina</taxon>
        <taxon>Dermanyssoidea</taxon>
        <taxon>Laelapidae</taxon>
        <taxon>Tropilaelaps</taxon>
    </lineage>
</organism>
<evidence type="ECO:0000259" key="20">
    <source>
        <dbReference type="PROSITE" id="PS51193"/>
    </source>
</evidence>
<keyword evidence="14" id="KW-0413">Isomerase</keyword>
<evidence type="ECO:0000256" key="5">
    <source>
        <dbReference type="ARBA" id="ARBA00022723"/>
    </source>
</evidence>
<dbReference type="PROSITE" id="PS51193">
    <property type="entry name" value="HELICASE_ATP_BIND_2"/>
    <property type="match status" value="1"/>
</dbReference>
<dbReference type="PANTHER" id="PTHR11472">
    <property type="entry name" value="DNA REPAIR DEAD HELICASE RAD3/XP-D SUBFAMILY MEMBER"/>
    <property type="match status" value="1"/>
</dbReference>
<keyword evidence="5" id="KW-0479">Metal-binding</keyword>
<dbReference type="InterPro" id="IPR006555">
    <property type="entry name" value="ATP-dep_Helicase_C"/>
</dbReference>
<evidence type="ECO:0000256" key="17">
    <source>
        <dbReference type="ARBA" id="ARBA00048954"/>
    </source>
</evidence>
<dbReference type="InterPro" id="IPR014013">
    <property type="entry name" value="Helic_SF1/SF2_ATP-bd_DinG/Rad3"/>
</dbReference>
<proteinExistence type="inferred from homology"/>
<evidence type="ECO:0000256" key="2">
    <source>
        <dbReference type="ARBA" id="ARBA00004123"/>
    </source>
</evidence>
<comment type="subcellular location">
    <subcellularLocation>
        <location evidence="2">Nucleus</location>
    </subcellularLocation>
</comment>
<feature type="region of interest" description="Disordered" evidence="19">
    <location>
        <begin position="924"/>
        <end position="944"/>
    </location>
</feature>
<evidence type="ECO:0000256" key="9">
    <source>
        <dbReference type="ARBA" id="ARBA00022806"/>
    </source>
</evidence>
<dbReference type="OrthoDB" id="267079at2759"/>
<dbReference type="NCBIfam" id="TIGR00604">
    <property type="entry name" value="rad3"/>
    <property type="match status" value="1"/>
</dbReference>
<dbReference type="GO" id="GO:0003677">
    <property type="term" value="F:DNA binding"/>
    <property type="evidence" value="ECO:0007669"/>
    <property type="project" value="InterPro"/>
</dbReference>
<evidence type="ECO:0000256" key="15">
    <source>
        <dbReference type="ARBA" id="ARBA00023242"/>
    </source>
</evidence>
<feature type="domain" description="Helicase ATP-binding" evidence="20">
    <location>
        <begin position="10"/>
        <end position="379"/>
    </location>
</feature>
<keyword evidence="9" id="KW-0347">Helicase</keyword>
<evidence type="ECO:0000256" key="18">
    <source>
        <dbReference type="ARBA" id="ARBA00082714"/>
    </source>
</evidence>
<dbReference type="GO" id="GO:0006289">
    <property type="term" value="P:nucleotide-excision repair"/>
    <property type="evidence" value="ECO:0007669"/>
    <property type="project" value="TreeGrafter"/>
</dbReference>
<comment type="similarity">
    <text evidence="3">Belongs to the DEAD box helicase family. DEAH subfamily.</text>
</comment>
<dbReference type="GO" id="GO:0046872">
    <property type="term" value="F:metal ion binding"/>
    <property type="evidence" value="ECO:0007669"/>
    <property type="project" value="UniProtKB-KW"/>
</dbReference>
<keyword evidence="10" id="KW-0067">ATP-binding</keyword>